<evidence type="ECO:0000313" key="2">
    <source>
        <dbReference type="EMBL" id="KAH9308034.1"/>
    </source>
</evidence>
<feature type="non-terminal residue" evidence="2">
    <location>
        <position position="116"/>
    </location>
</feature>
<dbReference type="Proteomes" id="UP000824469">
    <property type="component" value="Unassembled WGS sequence"/>
</dbReference>
<organism evidence="2 3">
    <name type="scientific">Taxus chinensis</name>
    <name type="common">Chinese yew</name>
    <name type="synonym">Taxus wallichiana var. chinensis</name>
    <dbReference type="NCBI Taxonomy" id="29808"/>
    <lineage>
        <taxon>Eukaryota</taxon>
        <taxon>Viridiplantae</taxon>
        <taxon>Streptophyta</taxon>
        <taxon>Embryophyta</taxon>
        <taxon>Tracheophyta</taxon>
        <taxon>Spermatophyta</taxon>
        <taxon>Pinopsida</taxon>
        <taxon>Pinidae</taxon>
        <taxon>Conifers II</taxon>
        <taxon>Cupressales</taxon>
        <taxon>Taxaceae</taxon>
        <taxon>Taxus</taxon>
    </lineage>
</organism>
<dbReference type="AlphaFoldDB" id="A0AA38FPK6"/>
<gene>
    <name evidence="2" type="ORF">KI387_035945</name>
</gene>
<feature type="region of interest" description="Disordered" evidence="1">
    <location>
        <begin position="1"/>
        <end position="60"/>
    </location>
</feature>
<name>A0AA38FPK6_TAXCH</name>
<evidence type="ECO:0000313" key="3">
    <source>
        <dbReference type="Proteomes" id="UP000824469"/>
    </source>
</evidence>
<proteinExistence type="predicted"/>
<comment type="caution">
    <text evidence="2">The sequence shown here is derived from an EMBL/GenBank/DDBJ whole genome shotgun (WGS) entry which is preliminary data.</text>
</comment>
<feature type="compositionally biased region" description="Polar residues" evidence="1">
    <location>
        <begin position="34"/>
        <end position="47"/>
    </location>
</feature>
<feature type="non-terminal residue" evidence="2">
    <location>
        <position position="1"/>
    </location>
</feature>
<protein>
    <submittedName>
        <fullName evidence="2">Uncharacterized protein</fullName>
    </submittedName>
</protein>
<evidence type="ECO:0000256" key="1">
    <source>
        <dbReference type="SAM" id="MobiDB-lite"/>
    </source>
</evidence>
<reference evidence="2 3" key="1">
    <citation type="journal article" date="2021" name="Nat. Plants">
        <title>The Taxus genome provides insights into paclitaxel biosynthesis.</title>
        <authorList>
            <person name="Xiong X."/>
            <person name="Gou J."/>
            <person name="Liao Q."/>
            <person name="Li Y."/>
            <person name="Zhou Q."/>
            <person name="Bi G."/>
            <person name="Li C."/>
            <person name="Du R."/>
            <person name="Wang X."/>
            <person name="Sun T."/>
            <person name="Guo L."/>
            <person name="Liang H."/>
            <person name="Lu P."/>
            <person name="Wu Y."/>
            <person name="Zhang Z."/>
            <person name="Ro D.K."/>
            <person name="Shang Y."/>
            <person name="Huang S."/>
            <person name="Yan J."/>
        </authorList>
    </citation>
    <scope>NUCLEOTIDE SEQUENCE [LARGE SCALE GENOMIC DNA]</scope>
    <source>
        <strain evidence="2">Ta-2019</strain>
    </source>
</reference>
<accession>A0AA38FPK6</accession>
<dbReference type="EMBL" id="JAHRHJ020000007">
    <property type="protein sequence ID" value="KAH9308034.1"/>
    <property type="molecule type" value="Genomic_DNA"/>
</dbReference>
<sequence>IRLGHLGRKDVKDVKRRSGRKEGQGSPFRAVRKNLSQTVRDSWNKGTHGTRKAEGAESQSNLATCLQCKGGHGSPNWAVRRNLSQEVWNIRDAKTQADNKSEWTHVFVDRKKLKER</sequence>
<keyword evidence="3" id="KW-1185">Reference proteome</keyword>